<dbReference type="RefSeq" id="WP_101587387.1">
    <property type="nucleotide sequence ID" value="NZ_FXZM01000002.1"/>
</dbReference>
<dbReference type="Proteomes" id="UP000234462">
    <property type="component" value="Unassembled WGS sequence"/>
</dbReference>
<sequence length="132" mass="14536">MSTDPSAALEDFLSAVREHFAASAHRTSETDPRVEASYMALADAFEIYEDSLYTAYGEVTPFELFDDVEDDRDEDEDEDDYDGDSSDQDDYYDDEDAYDGDVEADDAGPASGGSASADDVSRRDPISDRGPR</sequence>
<accession>A0A2H1L254</accession>
<organism evidence="2 3">
    <name type="scientific">Brevibacterium jeotgali</name>
    <dbReference type="NCBI Taxonomy" id="1262550"/>
    <lineage>
        <taxon>Bacteria</taxon>
        <taxon>Bacillati</taxon>
        <taxon>Actinomycetota</taxon>
        <taxon>Actinomycetes</taxon>
        <taxon>Micrococcales</taxon>
        <taxon>Brevibacteriaceae</taxon>
        <taxon>Brevibacterium</taxon>
    </lineage>
</organism>
<feature type="region of interest" description="Disordered" evidence="1">
    <location>
        <begin position="64"/>
        <end position="132"/>
    </location>
</feature>
<proteinExistence type="predicted"/>
<feature type="compositionally biased region" description="Low complexity" evidence="1">
    <location>
        <begin position="107"/>
        <end position="118"/>
    </location>
</feature>
<gene>
    <name evidence="2" type="ORF">BJEO58_00445</name>
</gene>
<evidence type="ECO:0008006" key="4">
    <source>
        <dbReference type="Google" id="ProtNLM"/>
    </source>
</evidence>
<name>A0A2H1L254_9MICO</name>
<protein>
    <recommendedName>
        <fullName evidence="4">Primosomal protein</fullName>
    </recommendedName>
</protein>
<reference evidence="3" key="1">
    <citation type="submission" date="2017-03" db="EMBL/GenBank/DDBJ databases">
        <authorList>
            <person name="Monnet C."/>
        </authorList>
    </citation>
    <scope>NUCLEOTIDE SEQUENCE [LARGE SCALE GENOMIC DNA]</scope>
    <source>
        <strain evidence="3">SJ5-8</strain>
    </source>
</reference>
<evidence type="ECO:0000313" key="3">
    <source>
        <dbReference type="Proteomes" id="UP000234462"/>
    </source>
</evidence>
<feature type="compositionally biased region" description="Basic and acidic residues" evidence="1">
    <location>
        <begin position="119"/>
        <end position="132"/>
    </location>
</feature>
<feature type="compositionally biased region" description="Acidic residues" evidence="1">
    <location>
        <begin position="64"/>
        <end position="106"/>
    </location>
</feature>
<evidence type="ECO:0000313" key="2">
    <source>
        <dbReference type="EMBL" id="SMY10870.1"/>
    </source>
</evidence>
<keyword evidence="3" id="KW-1185">Reference proteome</keyword>
<evidence type="ECO:0000256" key="1">
    <source>
        <dbReference type="SAM" id="MobiDB-lite"/>
    </source>
</evidence>
<dbReference type="EMBL" id="FXZM01000002">
    <property type="protein sequence ID" value="SMY10870.1"/>
    <property type="molecule type" value="Genomic_DNA"/>
</dbReference>
<dbReference type="AlphaFoldDB" id="A0A2H1L254"/>
<dbReference type="OrthoDB" id="3268659at2"/>